<dbReference type="EMBL" id="AHKH01000001">
    <property type="protein sequence ID" value="EHQ64255.1"/>
    <property type="molecule type" value="Genomic_DNA"/>
</dbReference>
<evidence type="ECO:0000256" key="3">
    <source>
        <dbReference type="ARBA" id="ARBA00023159"/>
    </source>
</evidence>
<dbReference type="AlphaFoldDB" id="H3S9I5"/>
<keyword evidence="3" id="KW-0010">Activator</keyword>
<dbReference type="GO" id="GO:0006355">
    <property type="term" value="P:regulation of DNA-templated transcription"/>
    <property type="evidence" value="ECO:0007669"/>
    <property type="project" value="InterPro"/>
</dbReference>
<evidence type="ECO:0000256" key="1">
    <source>
        <dbReference type="ARBA" id="ARBA00022737"/>
    </source>
</evidence>
<dbReference type="PROSITE" id="PS51372">
    <property type="entry name" value="PRD_2"/>
    <property type="match status" value="1"/>
</dbReference>
<keyword evidence="4" id="KW-0804">Transcription</keyword>
<evidence type="ECO:0000256" key="2">
    <source>
        <dbReference type="ARBA" id="ARBA00023015"/>
    </source>
</evidence>
<dbReference type="PANTHER" id="PTHR30185:SF18">
    <property type="entry name" value="TRANSCRIPTIONAL REGULATOR MTLR"/>
    <property type="match status" value="1"/>
</dbReference>
<comment type="caution">
    <text evidence="6">The sequence shown here is derived from an EMBL/GenBank/DDBJ whole genome shotgun (WGS) entry which is preliminary data.</text>
</comment>
<protein>
    <submittedName>
        <fullName evidence="6">BigG family transcription antiterminator</fullName>
    </submittedName>
</protein>
<dbReference type="Proteomes" id="UP000003900">
    <property type="component" value="Unassembled WGS sequence"/>
</dbReference>
<proteinExistence type="predicted"/>
<evidence type="ECO:0000256" key="4">
    <source>
        <dbReference type="ARBA" id="ARBA00023163"/>
    </source>
</evidence>
<evidence type="ECO:0000313" key="6">
    <source>
        <dbReference type="EMBL" id="EHQ64255.1"/>
    </source>
</evidence>
<dbReference type="Pfam" id="PF05043">
    <property type="entry name" value="Mga"/>
    <property type="match status" value="1"/>
</dbReference>
<reference evidence="6 7" key="1">
    <citation type="journal article" date="2012" name="J. Bacteriol.">
        <title>Genome Sequence of the Pattern-Forming Social Bacterium Paenibacillus dendritiformis C454 Chiral Morphotype.</title>
        <authorList>
            <person name="Sirota-Madi A."/>
            <person name="Olender T."/>
            <person name="Helman Y."/>
            <person name="Brainis I."/>
            <person name="Finkelshtein A."/>
            <person name="Roth D."/>
            <person name="Hagai E."/>
            <person name="Leshkowitz D."/>
            <person name="Brodsky L."/>
            <person name="Galatenko V."/>
            <person name="Nikolaev V."/>
            <person name="Gutnick D.L."/>
            <person name="Lancet D."/>
            <person name="Ben-Jacob E."/>
        </authorList>
    </citation>
    <scope>NUCLEOTIDE SEQUENCE [LARGE SCALE GENOMIC DNA]</scope>
    <source>
        <strain evidence="6 7">C454</strain>
    </source>
</reference>
<dbReference type="Gene3D" id="1.10.1790.10">
    <property type="entry name" value="PRD domain"/>
    <property type="match status" value="1"/>
</dbReference>
<dbReference type="PATRIC" id="fig|1131935.3.peg.4"/>
<accession>H3S9I5</accession>
<dbReference type="InterPro" id="IPR036634">
    <property type="entry name" value="PRD_sf"/>
</dbReference>
<evidence type="ECO:0000259" key="5">
    <source>
        <dbReference type="PROSITE" id="PS51372"/>
    </source>
</evidence>
<dbReference type="InterPro" id="IPR011608">
    <property type="entry name" value="PRD"/>
</dbReference>
<feature type="domain" description="PRD" evidence="5">
    <location>
        <begin position="178"/>
        <end position="285"/>
    </location>
</feature>
<dbReference type="STRING" id="1131935.PDENDC454_00025"/>
<dbReference type="PANTHER" id="PTHR30185">
    <property type="entry name" value="CRYPTIC BETA-GLUCOSIDE BGL OPERON ANTITERMINATOR"/>
    <property type="match status" value="1"/>
</dbReference>
<dbReference type="InterPro" id="IPR007737">
    <property type="entry name" value="Mga_HTH"/>
</dbReference>
<sequence>MTELSQKLFYSVSTISKIIKILKHELKKYHLKLGTKPVKIHGNEFHLRQFYFDYYLNKNSTAWIQPDALNSICTFMGSIEQKGRFKFSDTSYIQLPIVWSVWKSRLLKKQYITKFVYPTVFCESSDSFHWIIPMIEEHLKKLHIRAGSHELQYGAALILGVPRIEGKMAGSTKTLNEMAEQCHMDPVSKLIQSIEEKARLPFSDDPILFQQLYDYYKYASIRWITGIHSNANQYTIKIKESEFSIFKSVHEAMHHYFNYVESMREDDVADITMFFVASKLGYHMKQKEKTILLYVSEIGVMRYVKLKLLENICGRIKMVTTNHAHEMQYLASTKNIDIIVTTNQQSYTLLPNNIPIIHIDPIPSSYDINIIQDALKRVSDHGNCG</sequence>
<name>H3S9I5_9BACL</name>
<keyword evidence="2" id="KW-0805">Transcription regulation</keyword>
<organism evidence="6 7">
    <name type="scientific">Paenibacillus dendritiformis C454</name>
    <dbReference type="NCBI Taxonomy" id="1131935"/>
    <lineage>
        <taxon>Bacteria</taxon>
        <taxon>Bacillati</taxon>
        <taxon>Bacillota</taxon>
        <taxon>Bacilli</taxon>
        <taxon>Bacillales</taxon>
        <taxon>Paenibacillaceae</taxon>
        <taxon>Paenibacillus</taxon>
    </lineage>
</organism>
<keyword evidence="7" id="KW-1185">Reference proteome</keyword>
<keyword evidence="1" id="KW-0677">Repeat</keyword>
<dbReference type="SUPFAM" id="SSF63520">
    <property type="entry name" value="PTS-regulatory domain, PRD"/>
    <property type="match status" value="1"/>
</dbReference>
<dbReference type="InterPro" id="IPR050661">
    <property type="entry name" value="BglG_antiterminators"/>
</dbReference>
<evidence type="ECO:0000313" key="7">
    <source>
        <dbReference type="Proteomes" id="UP000003900"/>
    </source>
</evidence>
<gene>
    <name evidence="6" type="ORF">PDENDC454_00025</name>
</gene>